<evidence type="ECO:0000313" key="1">
    <source>
        <dbReference type="EMBL" id="KAK3073137.1"/>
    </source>
</evidence>
<comment type="caution">
    <text evidence="1">The sequence shown here is derived from an EMBL/GenBank/DDBJ whole genome shotgun (WGS) entry which is preliminary data.</text>
</comment>
<accession>A0ACC3DHE3</accession>
<reference evidence="1" key="1">
    <citation type="submission" date="2024-09" db="EMBL/GenBank/DDBJ databases">
        <title>Black Yeasts Isolated from many extreme environments.</title>
        <authorList>
            <person name="Coleine C."/>
            <person name="Stajich J.E."/>
            <person name="Selbmann L."/>
        </authorList>
    </citation>
    <scope>NUCLEOTIDE SEQUENCE</scope>
    <source>
        <strain evidence="1">CCFEE 5737</strain>
    </source>
</reference>
<protein>
    <submittedName>
        <fullName evidence="1">Uncharacterized protein</fullName>
    </submittedName>
</protein>
<gene>
    <name evidence="1" type="ORF">LTS18_014500</name>
</gene>
<evidence type="ECO:0000313" key="2">
    <source>
        <dbReference type="Proteomes" id="UP001186974"/>
    </source>
</evidence>
<keyword evidence="2" id="KW-1185">Reference proteome</keyword>
<name>A0ACC3DHE3_9PEZI</name>
<proteinExistence type="predicted"/>
<organism evidence="1 2">
    <name type="scientific">Coniosporium uncinatum</name>
    <dbReference type="NCBI Taxonomy" id="93489"/>
    <lineage>
        <taxon>Eukaryota</taxon>
        <taxon>Fungi</taxon>
        <taxon>Dikarya</taxon>
        <taxon>Ascomycota</taxon>
        <taxon>Pezizomycotina</taxon>
        <taxon>Dothideomycetes</taxon>
        <taxon>Dothideomycetes incertae sedis</taxon>
        <taxon>Coniosporium</taxon>
    </lineage>
</organism>
<sequence>MGLKNFMKRGSQDEKSQQNSSSNSTVSTLAPPGMEMSEKQPFTPQPNSYNGTPHRTPGVSGHSTPAFGSRRNSFTGSMRSQQSYWMDDIKHEVMVNYLFQQQCSALWVGDGSGQVEGVLLRKSRGYYMSCPPQLVESPFGHAIAQMNCQVSGVPWT</sequence>
<dbReference type="Proteomes" id="UP001186974">
    <property type="component" value="Unassembled WGS sequence"/>
</dbReference>
<dbReference type="EMBL" id="JAWDJW010004655">
    <property type="protein sequence ID" value="KAK3073137.1"/>
    <property type="molecule type" value="Genomic_DNA"/>
</dbReference>